<evidence type="ECO:0000259" key="2">
    <source>
        <dbReference type="Pfam" id="PF01979"/>
    </source>
</evidence>
<dbReference type="SUPFAM" id="SSF51556">
    <property type="entry name" value="Metallo-dependent hydrolases"/>
    <property type="match status" value="1"/>
</dbReference>
<organism evidence="3 4">
    <name type="scientific">Christiangramia echinicola</name>
    <dbReference type="NCBI Taxonomy" id="279359"/>
    <lineage>
        <taxon>Bacteria</taxon>
        <taxon>Pseudomonadati</taxon>
        <taxon>Bacteroidota</taxon>
        <taxon>Flavobacteriia</taxon>
        <taxon>Flavobacteriales</taxon>
        <taxon>Flavobacteriaceae</taxon>
        <taxon>Christiangramia</taxon>
    </lineage>
</organism>
<dbReference type="InterPro" id="IPR032466">
    <property type="entry name" value="Metal_Hydrolase"/>
</dbReference>
<dbReference type="GO" id="GO:0016810">
    <property type="term" value="F:hydrolase activity, acting on carbon-nitrogen (but not peptide) bonds"/>
    <property type="evidence" value="ECO:0007669"/>
    <property type="project" value="InterPro"/>
</dbReference>
<dbReference type="Gene3D" id="2.30.40.10">
    <property type="entry name" value="Urease, subunit C, domain 1"/>
    <property type="match status" value="1"/>
</dbReference>
<keyword evidence="1" id="KW-0732">Signal</keyword>
<proteinExistence type="predicted"/>
<feature type="domain" description="Amidohydrolase-related" evidence="2">
    <location>
        <begin position="76"/>
        <end position="427"/>
    </location>
</feature>
<dbReference type="AlphaFoldDB" id="A0A1H1KXD1"/>
<reference evidence="3 4" key="1">
    <citation type="submission" date="2016-10" db="EMBL/GenBank/DDBJ databases">
        <authorList>
            <person name="Varghese N."/>
            <person name="Submissions S."/>
        </authorList>
    </citation>
    <scope>NUCLEOTIDE SEQUENCE [LARGE SCALE GENOMIC DNA]</scope>
    <source>
        <strain evidence="3 4">Mar_2010_102</strain>
    </source>
</reference>
<protein>
    <submittedName>
        <fullName evidence="3">Imidazolonepropionase</fullName>
    </submittedName>
</protein>
<dbReference type="Gene3D" id="3.20.20.140">
    <property type="entry name" value="Metal-dependent hydrolases"/>
    <property type="match status" value="1"/>
</dbReference>
<dbReference type="RefSeq" id="WP_089660989.1">
    <property type="nucleotide sequence ID" value="NZ_LT629745.1"/>
</dbReference>
<dbReference type="EMBL" id="LT629745">
    <property type="protein sequence ID" value="SDR66349.1"/>
    <property type="molecule type" value="Genomic_DNA"/>
</dbReference>
<dbReference type="Proteomes" id="UP000198858">
    <property type="component" value="Chromosome I"/>
</dbReference>
<dbReference type="InterPro" id="IPR057744">
    <property type="entry name" value="OTAase-like"/>
</dbReference>
<dbReference type="InterPro" id="IPR011059">
    <property type="entry name" value="Metal-dep_hydrolase_composite"/>
</dbReference>
<evidence type="ECO:0000256" key="1">
    <source>
        <dbReference type="SAM" id="SignalP"/>
    </source>
</evidence>
<dbReference type="STRING" id="1250231.SAMN04488552_0273"/>
<dbReference type="PANTHER" id="PTHR43135">
    <property type="entry name" value="ALPHA-D-RIBOSE 1-METHYLPHOSPHONATE 5-TRIPHOSPHATE DIPHOSPHATASE"/>
    <property type="match status" value="1"/>
</dbReference>
<dbReference type="SUPFAM" id="SSF51338">
    <property type="entry name" value="Composite domain of metallo-dependent hydrolases"/>
    <property type="match status" value="2"/>
</dbReference>
<dbReference type="Pfam" id="PF01979">
    <property type="entry name" value="Amidohydro_1"/>
    <property type="match status" value="1"/>
</dbReference>
<dbReference type="InterPro" id="IPR051781">
    <property type="entry name" value="Metallo-dep_Hydrolase"/>
</dbReference>
<gene>
    <name evidence="3" type="ORF">SAMN04488552_0273</name>
</gene>
<evidence type="ECO:0000313" key="4">
    <source>
        <dbReference type="Proteomes" id="UP000198858"/>
    </source>
</evidence>
<keyword evidence="4" id="KW-1185">Reference proteome</keyword>
<dbReference type="PANTHER" id="PTHR43135:SF3">
    <property type="entry name" value="ALPHA-D-RIBOSE 1-METHYLPHOSPHONATE 5-TRIPHOSPHATE DIPHOSPHATASE"/>
    <property type="match status" value="1"/>
</dbReference>
<dbReference type="CDD" id="cd01299">
    <property type="entry name" value="Met_dep_hydrolase_A"/>
    <property type="match status" value="1"/>
</dbReference>
<accession>A0A1H1KXD1</accession>
<feature type="chain" id="PRO_5009252890" evidence="1">
    <location>
        <begin position="22"/>
        <end position="433"/>
    </location>
</feature>
<dbReference type="InterPro" id="IPR006680">
    <property type="entry name" value="Amidohydro-rel"/>
</dbReference>
<evidence type="ECO:0000313" key="3">
    <source>
        <dbReference type="EMBL" id="SDR66349.1"/>
    </source>
</evidence>
<name>A0A1H1KXD1_9FLAO</name>
<sequence length="433" mass="48050">MPRFTFLTLLLSVFSFIGALAQSNEMFILAGSVYDSEQNSILKNRVIHVEGKKISNIGNNIKIPENAKIIDLSDYTVLPGFIDAHTHVLFDQEPQDDFAEHSISTLVLENQALRTLRGYRRAKSYLDVGITSIKDLGNSGQFLDVALRDAINEGTIEGPRIFAAGKIMSGFGGQIYGVQSGYEEIVNLEYRIINSPYDAVNAVREHVNQGVDVIKICADNLPNNTRLTRGEMQKITETAHDYGLTVTAHSISNRSAWDAIKAGVDGIEHGFFLADSTLKLMADKNVFLVPTENSRSYMDRYYKISGSNPDDLKWIEGYMSNMKERLMKAIEMGVTIVAGSDNYTDIGVSRGISSQDMFRTYYESGMKPLNILQSATYLSAKSLKKESEIGILKPGAFADIIAIKGDIEKDFIGSVENVVFVMKDGKVYMDNTF</sequence>
<feature type="signal peptide" evidence="1">
    <location>
        <begin position="1"/>
        <end position="21"/>
    </location>
</feature>